<reference evidence="2 3" key="1">
    <citation type="submission" date="2016-10" db="EMBL/GenBank/DDBJ databases">
        <authorList>
            <person name="de Groot N.N."/>
        </authorList>
    </citation>
    <scope>NUCLEOTIDE SEQUENCE [LARGE SCALE GENOMIC DNA]</scope>
    <source>
        <strain evidence="2 3">DSM 5885</strain>
    </source>
</reference>
<keyword evidence="3" id="KW-1185">Reference proteome</keyword>
<dbReference type="InterPro" id="IPR025669">
    <property type="entry name" value="AAA_dom"/>
</dbReference>
<dbReference type="CDD" id="cd02042">
    <property type="entry name" value="ParAB_family"/>
    <property type="match status" value="1"/>
</dbReference>
<dbReference type="OrthoDB" id="8950613at2"/>
<dbReference type="Gene3D" id="3.40.50.300">
    <property type="entry name" value="P-loop containing nucleotide triphosphate hydrolases"/>
    <property type="match status" value="1"/>
</dbReference>
<gene>
    <name evidence="2" type="ORF">SAMN05660652_02198</name>
</gene>
<dbReference type="InterPro" id="IPR050678">
    <property type="entry name" value="DNA_Partitioning_ATPase"/>
</dbReference>
<evidence type="ECO:0000259" key="1">
    <source>
        <dbReference type="Pfam" id="PF13614"/>
    </source>
</evidence>
<dbReference type="SUPFAM" id="SSF52540">
    <property type="entry name" value="P-loop containing nucleoside triphosphate hydrolases"/>
    <property type="match status" value="1"/>
</dbReference>
<accession>A0A1G8EUW2</accession>
<dbReference type="AlphaFoldDB" id="A0A1G8EUW2"/>
<dbReference type="Pfam" id="PF13614">
    <property type="entry name" value="AAA_31"/>
    <property type="match status" value="1"/>
</dbReference>
<evidence type="ECO:0000313" key="3">
    <source>
        <dbReference type="Proteomes" id="UP000198607"/>
    </source>
</evidence>
<feature type="domain" description="AAA" evidence="1">
    <location>
        <begin position="2"/>
        <end position="176"/>
    </location>
</feature>
<dbReference type="STRING" id="83767.SAMN05660652_02198"/>
<organism evidence="2 3">
    <name type="scientific">Propionivibrio dicarboxylicus</name>
    <dbReference type="NCBI Taxonomy" id="83767"/>
    <lineage>
        <taxon>Bacteria</taxon>
        <taxon>Pseudomonadati</taxon>
        <taxon>Pseudomonadota</taxon>
        <taxon>Betaproteobacteria</taxon>
        <taxon>Rhodocyclales</taxon>
        <taxon>Rhodocyclaceae</taxon>
        <taxon>Propionivibrio</taxon>
    </lineage>
</organism>
<name>A0A1G8EUW2_9RHOO</name>
<dbReference type="EMBL" id="FNCY01000008">
    <property type="protein sequence ID" value="SDH73635.1"/>
    <property type="molecule type" value="Genomic_DNA"/>
</dbReference>
<dbReference type="Proteomes" id="UP000198607">
    <property type="component" value="Unassembled WGS sequence"/>
</dbReference>
<dbReference type="PANTHER" id="PTHR13696">
    <property type="entry name" value="P-LOOP CONTAINING NUCLEOSIDE TRIPHOSPHATE HYDROLASE"/>
    <property type="match status" value="1"/>
</dbReference>
<dbReference type="RefSeq" id="WP_091937534.1">
    <property type="nucleotide sequence ID" value="NZ_FNCY01000008.1"/>
</dbReference>
<sequence length="262" mass="27942">MIISIANHKGGVAKTTLAVNVADALAREGLDVLVVDLDPQANVTALLYSAEETPGVPLEKVLDGSTSVAQAVIEQTTVDGVHLIGCSLKLANLERQLHATPFASTSLLSQKLAPVTKVYDVIILDTPPALSFLTANALAASDFVFTPLSSGSKLSLIGADDLVAFIHQAKIANPRLKFGGAVLTRHDSRKKVCRLVQEAASEYYERVLENTMPLTTDVDKGQIVNKTVLQLERDSNVSRAVVGIAREMMSITGLESKPKDSK</sequence>
<dbReference type="PANTHER" id="PTHR13696:SF52">
    <property type="entry name" value="PARA FAMILY PROTEIN CT_582"/>
    <property type="match status" value="1"/>
</dbReference>
<proteinExistence type="predicted"/>
<dbReference type="InterPro" id="IPR027417">
    <property type="entry name" value="P-loop_NTPase"/>
</dbReference>
<protein>
    <submittedName>
        <fullName evidence="2">Chromosome partitioning protein</fullName>
    </submittedName>
</protein>
<evidence type="ECO:0000313" key="2">
    <source>
        <dbReference type="EMBL" id="SDH73635.1"/>
    </source>
</evidence>